<evidence type="ECO:0000256" key="4">
    <source>
        <dbReference type="ARBA" id="ARBA00023163"/>
    </source>
</evidence>
<keyword evidence="4" id="KW-0804">Transcription</keyword>
<dbReference type="SMART" id="SM00065">
    <property type="entry name" value="GAF"/>
    <property type="match status" value="1"/>
</dbReference>
<evidence type="ECO:0000313" key="6">
    <source>
        <dbReference type="EMBL" id="GAA3818352.1"/>
    </source>
</evidence>
<dbReference type="InterPro" id="IPR003018">
    <property type="entry name" value="GAF"/>
</dbReference>
<evidence type="ECO:0000313" key="7">
    <source>
        <dbReference type="Proteomes" id="UP001500888"/>
    </source>
</evidence>
<keyword evidence="3" id="KW-0805">Transcription regulation</keyword>
<sequence length="247" mass="26224">MSTSFTSATEPTQQDALLSLLLSTDTFETFLHELTLLTVAALPEGSMCGITIVRDSGAATVANSDALTLAVDHIQYRTGQGPCLDTLATTESHYIPDTSTEARWPAFCAEAFAHGVRSCLSLPLQGPTQIVGGYNLYNTHAGAFDDDDQQRMRVFAGTAAGAVALALRASDQARLNEDLRATLDTRSTIDQAIGIVMAQQRCSARAAFAILSRASQNRNIKLRDLAAEIVTAVGGPPTAFDTFDLPG</sequence>
<dbReference type="Proteomes" id="UP001500888">
    <property type="component" value="Unassembled WGS sequence"/>
</dbReference>
<keyword evidence="2" id="KW-0418">Kinase</keyword>
<dbReference type="Pfam" id="PF13185">
    <property type="entry name" value="GAF_2"/>
    <property type="match status" value="1"/>
</dbReference>
<accession>A0ABP7IH79</accession>
<dbReference type="SMART" id="SM01012">
    <property type="entry name" value="ANTAR"/>
    <property type="match status" value="1"/>
</dbReference>
<evidence type="ECO:0000259" key="5">
    <source>
        <dbReference type="PROSITE" id="PS50921"/>
    </source>
</evidence>
<dbReference type="PROSITE" id="PS50921">
    <property type="entry name" value="ANTAR"/>
    <property type="match status" value="1"/>
</dbReference>
<dbReference type="Gene3D" id="1.10.10.10">
    <property type="entry name" value="Winged helix-like DNA-binding domain superfamily/Winged helix DNA-binding domain"/>
    <property type="match status" value="1"/>
</dbReference>
<evidence type="ECO:0000256" key="1">
    <source>
        <dbReference type="ARBA" id="ARBA00022679"/>
    </source>
</evidence>
<dbReference type="InterPro" id="IPR029016">
    <property type="entry name" value="GAF-like_dom_sf"/>
</dbReference>
<evidence type="ECO:0000256" key="2">
    <source>
        <dbReference type="ARBA" id="ARBA00022777"/>
    </source>
</evidence>
<keyword evidence="7" id="KW-1185">Reference proteome</keyword>
<dbReference type="Pfam" id="PF03861">
    <property type="entry name" value="ANTAR"/>
    <property type="match status" value="1"/>
</dbReference>
<dbReference type="RefSeq" id="WP_344943046.1">
    <property type="nucleotide sequence ID" value="NZ_BAAAZR010000010.1"/>
</dbReference>
<organism evidence="6 7">
    <name type="scientific">Sphaerisporangium flaviroseum</name>
    <dbReference type="NCBI Taxonomy" id="509199"/>
    <lineage>
        <taxon>Bacteria</taxon>
        <taxon>Bacillati</taxon>
        <taxon>Actinomycetota</taxon>
        <taxon>Actinomycetes</taxon>
        <taxon>Streptosporangiales</taxon>
        <taxon>Streptosporangiaceae</taxon>
        <taxon>Sphaerisporangium</taxon>
    </lineage>
</organism>
<feature type="domain" description="ANTAR" evidence="5">
    <location>
        <begin position="169"/>
        <end position="230"/>
    </location>
</feature>
<protein>
    <submittedName>
        <fullName evidence="6">GAF and ANTAR domain-containing protein</fullName>
    </submittedName>
</protein>
<evidence type="ECO:0000256" key="3">
    <source>
        <dbReference type="ARBA" id="ARBA00023015"/>
    </source>
</evidence>
<reference evidence="7" key="1">
    <citation type="journal article" date="2019" name="Int. J. Syst. Evol. Microbiol.">
        <title>The Global Catalogue of Microorganisms (GCM) 10K type strain sequencing project: providing services to taxonomists for standard genome sequencing and annotation.</title>
        <authorList>
            <consortium name="The Broad Institute Genomics Platform"/>
            <consortium name="The Broad Institute Genome Sequencing Center for Infectious Disease"/>
            <person name="Wu L."/>
            <person name="Ma J."/>
        </authorList>
    </citation>
    <scope>NUCLEOTIDE SEQUENCE [LARGE SCALE GENOMIC DNA]</scope>
    <source>
        <strain evidence="7">JCM 16908</strain>
    </source>
</reference>
<dbReference type="Gene3D" id="3.30.450.40">
    <property type="match status" value="1"/>
</dbReference>
<dbReference type="InterPro" id="IPR011006">
    <property type="entry name" value="CheY-like_superfamily"/>
</dbReference>
<proteinExistence type="predicted"/>
<comment type="caution">
    <text evidence="6">The sequence shown here is derived from an EMBL/GenBank/DDBJ whole genome shotgun (WGS) entry which is preliminary data.</text>
</comment>
<dbReference type="PIRSF" id="PIRSF036625">
    <property type="entry name" value="GAF_ANTAR"/>
    <property type="match status" value="1"/>
</dbReference>
<gene>
    <name evidence="6" type="ORF">GCM10022226_43620</name>
</gene>
<dbReference type="InterPro" id="IPR005561">
    <property type="entry name" value="ANTAR"/>
</dbReference>
<dbReference type="SUPFAM" id="SSF55781">
    <property type="entry name" value="GAF domain-like"/>
    <property type="match status" value="1"/>
</dbReference>
<dbReference type="EMBL" id="BAAAZR010000010">
    <property type="protein sequence ID" value="GAA3818352.1"/>
    <property type="molecule type" value="Genomic_DNA"/>
</dbReference>
<dbReference type="InterPro" id="IPR012074">
    <property type="entry name" value="GAF_ANTAR"/>
</dbReference>
<keyword evidence="1" id="KW-0808">Transferase</keyword>
<dbReference type="SUPFAM" id="SSF52172">
    <property type="entry name" value="CheY-like"/>
    <property type="match status" value="1"/>
</dbReference>
<dbReference type="InterPro" id="IPR036388">
    <property type="entry name" value="WH-like_DNA-bd_sf"/>
</dbReference>
<name>A0ABP7IH79_9ACTN</name>